<evidence type="ECO:0000256" key="1">
    <source>
        <dbReference type="SAM" id="MobiDB-lite"/>
    </source>
</evidence>
<reference key="2">
    <citation type="submission" date="2011-10" db="EMBL/GenBank/DDBJ databases">
        <title>The genome and transcriptome sequence of Clonorchis sinensis provide insights into the carcinogenic liver fluke.</title>
        <authorList>
            <person name="Wang X."/>
            <person name="Huang Y."/>
            <person name="Chen W."/>
            <person name="Liu H."/>
            <person name="Guo L."/>
            <person name="Chen Y."/>
            <person name="Luo F."/>
            <person name="Zhou W."/>
            <person name="Sun J."/>
            <person name="Mao Q."/>
            <person name="Liang P."/>
            <person name="Zhou C."/>
            <person name="Tian Y."/>
            <person name="Men J."/>
            <person name="Lv X."/>
            <person name="Huang L."/>
            <person name="Zhou J."/>
            <person name="Hu Y."/>
            <person name="Li R."/>
            <person name="Zhang F."/>
            <person name="Lei H."/>
            <person name="Li X."/>
            <person name="Hu X."/>
            <person name="Liang C."/>
            <person name="Xu J."/>
            <person name="Wu Z."/>
            <person name="Yu X."/>
        </authorList>
    </citation>
    <scope>NUCLEOTIDE SEQUENCE</scope>
    <source>
        <strain>Henan</strain>
    </source>
</reference>
<keyword evidence="3" id="KW-1185">Reference proteome</keyword>
<evidence type="ECO:0000313" key="2">
    <source>
        <dbReference type="EMBL" id="GAA49818.1"/>
    </source>
</evidence>
<reference evidence="2" key="1">
    <citation type="journal article" date="2011" name="Genome Biol.">
        <title>The draft genome of the carcinogenic human liver fluke Clonorchis sinensis.</title>
        <authorList>
            <person name="Wang X."/>
            <person name="Chen W."/>
            <person name="Huang Y."/>
            <person name="Sun J."/>
            <person name="Men J."/>
            <person name="Liu H."/>
            <person name="Luo F."/>
            <person name="Guo L."/>
            <person name="Lv X."/>
            <person name="Deng C."/>
            <person name="Zhou C."/>
            <person name="Fan Y."/>
            <person name="Li X."/>
            <person name="Huang L."/>
            <person name="Hu Y."/>
            <person name="Liang C."/>
            <person name="Hu X."/>
            <person name="Xu J."/>
            <person name="Yu X."/>
        </authorList>
    </citation>
    <scope>NUCLEOTIDE SEQUENCE [LARGE SCALE GENOMIC DNA]</scope>
    <source>
        <strain evidence="2">Henan</strain>
    </source>
</reference>
<accession>G7YA34</accession>
<dbReference type="AlphaFoldDB" id="G7YA34"/>
<organism evidence="2 3">
    <name type="scientific">Clonorchis sinensis</name>
    <name type="common">Chinese liver fluke</name>
    <dbReference type="NCBI Taxonomy" id="79923"/>
    <lineage>
        <taxon>Eukaryota</taxon>
        <taxon>Metazoa</taxon>
        <taxon>Spiralia</taxon>
        <taxon>Lophotrochozoa</taxon>
        <taxon>Platyhelminthes</taxon>
        <taxon>Trematoda</taxon>
        <taxon>Digenea</taxon>
        <taxon>Opisthorchiida</taxon>
        <taxon>Opisthorchiata</taxon>
        <taxon>Opisthorchiidae</taxon>
        <taxon>Clonorchis</taxon>
    </lineage>
</organism>
<dbReference type="Proteomes" id="UP000008909">
    <property type="component" value="Unassembled WGS sequence"/>
</dbReference>
<dbReference type="EMBL" id="DF142988">
    <property type="protein sequence ID" value="GAA49818.1"/>
    <property type="molecule type" value="Genomic_DNA"/>
</dbReference>
<gene>
    <name evidence="2" type="ORF">CLF_103639</name>
</gene>
<evidence type="ECO:0000313" key="3">
    <source>
        <dbReference type="Proteomes" id="UP000008909"/>
    </source>
</evidence>
<sequence length="415" mass="46732">MQQTLNNDWLLNPHFRPIKARFVAGPKSGLVFWPVACGLGFLVVVLPDCGCWSGSDAGFHLTSVDKIWRAKAPERSCPCCIVEWTRTRMIPMNHSVLTNFQLSNHVDYLKKQTLQSRTTMLRQLCRKHALSSCHAAPQSHACLWSSDTNAEKALTFGQCSLSTPITRTLSVQFDSLIPEPGQYKLISAAIGGPQKIWAKWVSSELPYEPYGIATKRNTSWCCYPTHKDEQRQLVDKTAPKCPKSKQMHVYSKSMNNNKPKRSKGTTEQATISSGRNFRPRIEIYVIQWTDGGRNPHRATNLAAGLKFVDCGTRFMMLDLFALEYRRLREDLILTYALFEQGFAIGFFSVDPAIIITINIDSMTSVFNTDASLPANTCRGHKPVPDRSHYICSPRPSVSIDYGMRTVYNQMAAIVL</sequence>
<protein>
    <submittedName>
        <fullName evidence="2">Uncharacterized protein</fullName>
    </submittedName>
</protein>
<proteinExistence type="predicted"/>
<feature type="region of interest" description="Disordered" evidence="1">
    <location>
        <begin position="248"/>
        <end position="271"/>
    </location>
</feature>
<name>G7YA34_CLOSI</name>